<reference evidence="2" key="1">
    <citation type="submission" date="2023-05" db="EMBL/GenBank/DDBJ databases">
        <title>Genome and transcriptome analyses reveal genes involved in the formation of fine ridges on petal epidermal cells in Hibiscus trionum.</title>
        <authorList>
            <person name="Koshimizu S."/>
            <person name="Masuda S."/>
            <person name="Ishii T."/>
            <person name="Shirasu K."/>
            <person name="Hoshino A."/>
            <person name="Arita M."/>
        </authorList>
    </citation>
    <scope>NUCLEOTIDE SEQUENCE</scope>
    <source>
        <strain evidence="2">Hamamatsu line</strain>
    </source>
</reference>
<dbReference type="PANTHER" id="PTHR46148:SF52">
    <property type="entry name" value="OS04G0603800 PROTEIN"/>
    <property type="match status" value="1"/>
</dbReference>
<gene>
    <name evidence="2" type="ORF">HRI_001962000</name>
</gene>
<proteinExistence type="predicted"/>
<comment type="caution">
    <text evidence="2">The sequence shown here is derived from an EMBL/GenBank/DDBJ whole genome shotgun (WGS) entry which is preliminary data.</text>
</comment>
<feature type="domain" description="Tf2-1-like SH3-like" evidence="1">
    <location>
        <begin position="2"/>
        <end position="29"/>
    </location>
</feature>
<dbReference type="OrthoDB" id="5554229at2759"/>
<dbReference type="InterPro" id="IPR016197">
    <property type="entry name" value="Chromo-like_dom_sf"/>
</dbReference>
<dbReference type="Pfam" id="PF24626">
    <property type="entry name" value="SH3_Tf2-1"/>
    <property type="match status" value="1"/>
</dbReference>
<dbReference type="SUPFAM" id="SSF54160">
    <property type="entry name" value="Chromo domain-like"/>
    <property type="match status" value="1"/>
</dbReference>
<dbReference type="AlphaFoldDB" id="A0A9W7HT00"/>
<keyword evidence="3" id="KW-1185">Reference proteome</keyword>
<organism evidence="2 3">
    <name type="scientific">Hibiscus trionum</name>
    <name type="common">Flower of an hour</name>
    <dbReference type="NCBI Taxonomy" id="183268"/>
    <lineage>
        <taxon>Eukaryota</taxon>
        <taxon>Viridiplantae</taxon>
        <taxon>Streptophyta</taxon>
        <taxon>Embryophyta</taxon>
        <taxon>Tracheophyta</taxon>
        <taxon>Spermatophyta</taxon>
        <taxon>Magnoliopsida</taxon>
        <taxon>eudicotyledons</taxon>
        <taxon>Gunneridae</taxon>
        <taxon>Pentapetalae</taxon>
        <taxon>rosids</taxon>
        <taxon>malvids</taxon>
        <taxon>Malvales</taxon>
        <taxon>Malvaceae</taxon>
        <taxon>Malvoideae</taxon>
        <taxon>Hibiscus</taxon>
    </lineage>
</organism>
<evidence type="ECO:0000313" key="2">
    <source>
        <dbReference type="EMBL" id="GMI82927.1"/>
    </source>
</evidence>
<evidence type="ECO:0000313" key="3">
    <source>
        <dbReference type="Proteomes" id="UP001165190"/>
    </source>
</evidence>
<evidence type="ECO:0000259" key="1">
    <source>
        <dbReference type="Pfam" id="PF24626"/>
    </source>
</evidence>
<name>A0A9W7HT00_HIBTR</name>
<dbReference type="PANTHER" id="PTHR46148">
    <property type="entry name" value="CHROMO DOMAIN-CONTAINING PROTEIN"/>
    <property type="match status" value="1"/>
</dbReference>
<accession>A0A9W7HT00</accession>
<dbReference type="Proteomes" id="UP001165190">
    <property type="component" value="Unassembled WGS sequence"/>
</dbReference>
<sequence length="100" mass="11510">MIGKVAYKLKLPDNSRVHPVFHVSQLKKHIGSDLAHADLPIIGPDRSISKEPFKILERRIERRGDRAVTEVLVEWTNSFPKDATWEVLHQLQAQFPNFNS</sequence>
<dbReference type="InterPro" id="IPR056924">
    <property type="entry name" value="SH3_Tf2-1"/>
</dbReference>
<protein>
    <recommendedName>
        <fullName evidence="1">Tf2-1-like SH3-like domain-containing protein</fullName>
    </recommendedName>
</protein>
<dbReference type="EMBL" id="BSYR01000019">
    <property type="protein sequence ID" value="GMI82927.1"/>
    <property type="molecule type" value="Genomic_DNA"/>
</dbReference>